<protein>
    <recommendedName>
        <fullName evidence="5">J domain-containing protein</fullName>
    </recommendedName>
</protein>
<evidence type="ECO:0000256" key="2">
    <source>
        <dbReference type="SAM" id="Phobius"/>
    </source>
</evidence>
<proteinExistence type="predicted"/>
<feature type="transmembrane region" description="Helical" evidence="2">
    <location>
        <begin position="466"/>
        <end position="485"/>
    </location>
</feature>
<keyword evidence="2" id="KW-0472">Membrane</keyword>
<feature type="transmembrane region" description="Helical" evidence="2">
    <location>
        <begin position="433"/>
        <end position="454"/>
    </location>
</feature>
<reference evidence="4" key="1">
    <citation type="journal article" date="2019" name="Int. J. Syst. Evol. Microbiol.">
        <title>The Global Catalogue of Microorganisms (GCM) 10K type strain sequencing project: providing services to taxonomists for standard genome sequencing and annotation.</title>
        <authorList>
            <consortium name="The Broad Institute Genomics Platform"/>
            <consortium name="The Broad Institute Genome Sequencing Center for Infectious Disease"/>
            <person name="Wu L."/>
            <person name="Ma J."/>
        </authorList>
    </citation>
    <scope>NUCLEOTIDE SEQUENCE [LARGE SCALE GENOMIC DNA]</scope>
    <source>
        <strain evidence="4">JCM 18204</strain>
    </source>
</reference>
<evidence type="ECO:0000313" key="4">
    <source>
        <dbReference type="Proteomes" id="UP001499959"/>
    </source>
</evidence>
<feature type="transmembrane region" description="Helical" evidence="2">
    <location>
        <begin position="491"/>
        <end position="510"/>
    </location>
</feature>
<feature type="transmembrane region" description="Helical" evidence="2">
    <location>
        <begin position="409"/>
        <end position="427"/>
    </location>
</feature>
<keyword evidence="4" id="KW-1185">Reference proteome</keyword>
<feature type="region of interest" description="Disordered" evidence="1">
    <location>
        <begin position="57"/>
        <end position="81"/>
    </location>
</feature>
<accession>A0ABP9C3Y4</accession>
<evidence type="ECO:0008006" key="5">
    <source>
        <dbReference type="Google" id="ProtNLM"/>
    </source>
</evidence>
<dbReference type="RefSeq" id="WP_345304570.1">
    <property type="nucleotide sequence ID" value="NZ_BAABJE010000023.1"/>
</dbReference>
<evidence type="ECO:0000313" key="3">
    <source>
        <dbReference type="EMBL" id="GAA4804687.1"/>
    </source>
</evidence>
<feature type="transmembrane region" description="Helical" evidence="2">
    <location>
        <begin position="329"/>
        <end position="349"/>
    </location>
</feature>
<comment type="caution">
    <text evidence="3">The sequence shown here is derived from an EMBL/GenBank/DDBJ whole genome shotgun (WGS) entry which is preliminary data.</text>
</comment>
<feature type="transmembrane region" description="Helical" evidence="2">
    <location>
        <begin position="369"/>
        <end position="388"/>
    </location>
</feature>
<keyword evidence="2" id="KW-0812">Transmembrane</keyword>
<evidence type="ECO:0000256" key="1">
    <source>
        <dbReference type="SAM" id="MobiDB-lite"/>
    </source>
</evidence>
<keyword evidence="2" id="KW-1133">Transmembrane helix</keyword>
<sequence>MNWALRRLGLRADADERAVKRAYAAQLKTTRPEDDPEGFQSLNEAYRAALAWVQSRPPEAHVEDDVEDDDIPRDDATQPPTDANAAAIELPADVLAALQDIDAQVEAARTLLDRVQANDTATVGARARVAAQIDDADAFDATAFLDELIALAVHSRHGDLERWLHAQPALWSLARKAQIGGWLVQQWHMRRPPIQAQRFDVVADFFGLLDLNGEHDAYTIQRLRHRLHLAWEVQTKQMRALAERTGQDGGSVASNLRQTARILRQLTRPLQWPQVLWAGLMPGYPTAVRKFLQHLDYGDLDDLPPPIREDQIAFWDAAGDRMRLSKPRWAVSIARLFAYSTLITLAYAGLLTLLHRQDSAGDVLQALSWPRFAAATFALLGSVWLGQLAYRCFARWQALADGEAPAPRWHAAAIPLMTALAMGLLWAAPGDGIAAGVAVGLLLVFAGMAAWVRHRERSGPPLGRHIGFWRAIFLVLMARTAGDAFGWYDDAGFLALIAGAILFVWAKDLWIQRRARTH</sequence>
<dbReference type="Proteomes" id="UP001499959">
    <property type="component" value="Unassembled WGS sequence"/>
</dbReference>
<organism evidence="3 4">
    <name type="scientific">Lysobacter hankyongensis</name>
    <dbReference type="NCBI Taxonomy" id="1176535"/>
    <lineage>
        <taxon>Bacteria</taxon>
        <taxon>Pseudomonadati</taxon>
        <taxon>Pseudomonadota</taxon>
        <taxon>Gammaproteobacteria</taxon>
        <taxon>Lysobacterales</taxon>
        <taxon>Lysobacteraceae</taxon>
        <taxon>Lysobacter</taxon>
    </lineage>
</organism>
<gene>
    <name evidence="3" type="ORF">GCM10023307_34090</name>
</gene>
<dbReference type="EMBL" id="BAABJE010000023">
    <property type="protein sequence ID" value="GAA4804687.1"/>
    <property type="molecule type" value="Genomic_DNA"/>
</dbReference>
<name>A0ABP9C3Y4_9GAMM</name>